<evidence type="ECO:0000313" key="4">
    <source>
        <dbReference type="EMBL" id="GAA4341366.1"/>
    </source>
</evidence>
<dbReference type="PANTHER" id="PTHR44591">
    <property type="entry name" value="STRESS RESPONSE REGULATOR PROTEIN 1"/>
    <property type="match status" value="1"/>
</dbReference>
<dbReference type="RefSeq" id="WP_345257652.1">
    <property type="nucleotide sequence ID" value="NZ_BAABGY010000015.1"/>
</dbReference>
<dbReference type="PANTHER" id="PTHR44591:SF3">
    <property type="entry name" value="RESPONSE REGULATORY DOMAIN-CONTAINING PROTEIN"/>
    <property type="match status" value="1"/>
</dbReference>
<dbReference type="InterPro" id="IPR050595">
    <property type="entry name" value="Bact_response_regulator"/>
</dbReference>
<dbReference type="PROSITE" id="PS50110">
    <property type="entry name" value="RESPONSE_REGULATORY"/>
    <property type="match status" value="1"/>
</dbReference>
<dbReference type="SUPFAM" id="SSF52172">
    <property type="entry name" value="CheY-like"/>
    <property type="match status" value="1"/>
</dbReference>
<feature type="modified residue" description="4-aspartylphosphate" evidence="2">
    <location>
        <position position="58"/>
    </location>
</feature>
<dbReference type="SMART" id="SM00448">
    <property type="entry name" value="REC"/>
    <property type="match status" value="1"/>
</dbReference>
<accession>A0ABP8HMF0</accession>
<dbReference type="Proteomes" id="UP001501725">
    <property type="component" value="Unassembled WGS sequence"/>
</dbReference>
<organism evidence="4 5">
    <name type="scientific">Flaviaesturariibacter amylovorans</name>
    <dbReference type="NCBI Taxonomy" id="1084520"/>
    <lineage>
        <taxon>Bacteria</taxon>
        <taxon>Pseudomonadati</taxon>
        <taxon>Bacteroidota</taxon>
        <taxon>Chitinophagia</taxon>
        <taxon>Chitinophagales</taxon>
        <taxon>Chitinophagaceae</taxon>
        <taxon>Flaviaestuariibacter</taxon>
    </lineage>
</organism>
<feature type="domain" description="Response regulatory" evidence="3">
    <location>
        <begin position="6"/>
        <end position="124"/>
    </location>
</feature>
<proteinExistence type="predicted"/>
<evidence type="ECO:0000256" key="2">
    <source>
        <dbReference type="PROSITE-ProRule" id="PRU00169"/>
    </source>
</evidence>
<evidence type="ECO:0000256" key="1">
    <source>
        <dbReference type="ARBA" id="ARBA00022553"/>
    </source>
</evidence>
<dbReference type="Gene3D" id="3.40.50.2300">
    <property type="match status" value="1"/>
</dbReference>
<dbReference type="InterPro" id="IPR001789">
    <property type="entry name" value="Sig_transdc_resp-reg_receiver"/>
</dbReference>
<sequence>MTASKYIIYVEDDPDDVLLLREAFTGIDDYDLLSLENGAELLRYLDDAIHLPSLIILDINMPVLNGRETLKLLKQHPVYSGIPVVMFSTGSHASEIVFVSAYKTDLVVKPYDFNSLRHTVRHLVSYAMKAG</sequence>
<gene>
    <name evidence="4" type="ORF">GCM10023184_39740</name>
</gene>
<dbReference type="Pfam" id="PF00072">
    <property type="entry name" value="Response_reg"/>
    <property type="match status" value="1"/>
</dbReference>
<keyword evidence="1 2" id="KW-0597">Phosphoprotein</keyword>
<reference evidence="5" key="1">
    <citation type="journal article" date="2019" name="Int. J. Syst. Evol. Microbiol.">
        <title>The Global Catalogue of Microorganisms (GCM) 10K type strain sequencing project: providing services to taxonomists for standard genome sequencing and annotation.</title>
        <authorList>
            <consortium name="The Broad Institute Genomics Platform"/>
            <consortium name="The Broad Institute Genome Sequencing Center for Infectious Disease"/>
            <person name="Wu L."/>
            <person name="Ma J."/>
        </authorList>
    </citation>
    <scope>NUCLEOTIDE SEQUENCE [LARGE SCALE GENOMIC DNA]</scope>
    <source>
        <strain evidence="5">JCM 17919</strain>
    </source>
</reference>
<keyword evidence="5" id="KW-1185">Reference proteome</keyword>
<dbReference type="InterPro" id="IPR011006">
    <property type="entry name" value="CheY-like_superfamily"/>
</dbReference>
<evidence type="ECO:0000313" key="5">
    <source>
        <dbReference type="Proteomes" id="UP001501725"/>
    </source>
</evidence>
<evidence type="ECO:0000259" key="3">
    <source>
        <dbReference type="PROSITE" id="PS50110"/>
    </source>
</evidence>
<dbReference type="EMBL" id="BAABGY010000015">
    <property type="protein sequence ID" value="GAA4341366.1"/>
    <property type="molecule type" value="Genomic_DNA"/>
</dbReference>
<name>A0ABP8HMF0_9BACT</name>
<comment type="caution">
    <text evidence="4">The sequence shown here is derived from an EMBL/GenBank/DDBJ whole genome shotgun (WGS) entry which is preliminary data.</text>
</comment>
<protein>
    <submittedName>
        <fullName evidence="4">Response regulator</fullName>
    </submittedName>
</protein>